<dbReference type="Proteomes" id="UP000276029">
    <property type="component" value="Unassembled WGS sequence"/>
</dbReference>
<organism evidence="1 3">
    <name type="scientific">Sphingosinicella microcystinivorans</name>
    <dbReference type="NCBI Taxonomy" id="335406"/>
    <lineage>
        <taxon>Bacteria</taxon>
        <taxon>Pseudomonadati</taxon>
        <taxon>Pseudomonadota</taxon>
        <taxon>Alphaproteobacteria</taxon>
        <taxon>Sphingomonadales</taxon>
        <taxon>Sphingosinicellaceae</taxon>
        <taxon>Sphingosinicella</taxon>
    </lineage>
</organism>
<evidence type="ECO:0000313" key="2">
    <source>
        <dbReference type="EMBL" id="RKS88893.1"/>
    </source>
</evidence>
<evidence type="ECO:0000313" key="3">
    <source>
        <dbReference type="Proteomes" id="UP000275727"/>
    </source>
</evidence>
<dbReference type="EMBL" id="RBWX01000008">
    <property type="protein sequence ID" value="RKS88893.1"/>
    <property type="molecule type" value="Genomic_DNA"/>
</dbReference>
<proteinExistence type="predicted"/>
<evidence type="ECO:0000313" key="4">
    <source>
        <dbReference type="Proteomes" id="UP000276029"/>
    </source>
</evidence>
<dbReference type="RefSeq" id="WP_121050762.1">
    <property type="nucleotide sequence ID" value="NZ_AP018711.1"/>
</dbReference>
<dbReference type="KEGG" id="smic:SmB9_03060"/>
<name>A0AAD1D2N6_SPHMI</name>
<accession>A0AAD1D2N6</accession>
<evidence type="ECO:0000313" key="1">
    <source>
        <dbReference type="EMBL" id="BBE32648.1"/>
    </source>
</evidence>
<dbReference type="Pfam" id="PF11199">
    <property type="entry name" value="DUF2891"/>
    <property type="match status" value="1"/>
</dbReference>
<dbReference type="Proteomes" id="UP000275727">
    <property type="component" value="Chromosome"/>
</dbReference>
<reference evidence="1 3" key="1">
    <citation type="submission" date="2018-06" db="EMBL/GenBank/DDBJ databases">
        <title>Complete Genome Sequence of the Microcystin-Degrading Bacterium Sphingosinicella microcystinivorans Strain B-9.</title>
        <authorList>
            <person name="Jin H."/>
            <person name="Nishizawa T."/>
            <person name="Guo Y."/>
            <person name="Nishizawa A."/>
            <person name="Park H."/>
            <person name="Kato H."/>
            <person name="Tsuji K."/>
            <person name="Harada K."/>
        </authorList>
    </citation>
    <scope>NUCLEOTIDE SEQUENCE [LARGE SCALE GENOMIC DNA]</scope>
    <source>
        <strain evidence="1 3">B9</strain>
    </source>
</reference>
<dbReference type="AlphaFoldDB" id="A0AAD1D2N6"/>
<dbReference type="InterPro" id="IPR021365">
    <property type="entry name" value="DUF2891"/>
</dbReference>
<keyword evidence="4" id="KW-1185">Reference proteome</keyword>
<gene>
    <name evidence="2" type="ORF">DFR51_2105</name>
    <name evidence="1" type="ORF">SmB9_03060</name>
</gene>
<reference evidence="2 4" key="2">
    <citation type="submission" date="2018-10" db="EMBL/GenBank/DDBJ databases">
        <title>Genomic Encyclopedia of Type Strains, Phase IV (KMG-IV): sequencing the most valuable type-strain genomes for metagenomic binning, comparative biology and taxonomic classification.</title>
        <authorList>
            <person name="Goeker M."/>
        </authorList>
    </citation>
    <scope>NUCLEOTIDE SEQUENCE [LARGE SCALE GENOMIC DNA]</scope>
    <source>
        <strain evidence="2 4">DSM 19791</strain>
    </source>
</reference>
<dbReference type="EMBL" id="AP018711">
    <property type="protein sequence ID" value="BBE32648.1"/>
    <property type="molecule type" value="Genomic_DNA"/>
</dbReference>
<sequence>MNLDPPLAARFARIALGHVGQEYPNKMDHVLDGPADALGPRALHPIFYGSYDWHSCVHSWWLLLTIRRLFPDLPESREIAARADAVLTGANVAGEIAYLARPSSAGFERPYGWAWLFALHGEAARHADRRWGAALAPLAEAFASRFKSYFPKQLYPIRSGAHANTAFAFILSLDWADTHDAAMAALIRERAETYFGADRDCPAWEPGGDEFLSSTMVEVMCMKRVLPGDAFERWLAAFLPRLGKGEPATLRRPAAVLDRSDGKLVHLDGFNFTRAWGWRELGDADAAARHLAVSLPHIEDDYMGSHWLCSFALLALHPEGRT</sequence>
<protein>
    <submittedName>
        <fullName evidence="2">DUF2891 family protein</fullName>
    </submittedName>
</protein>